<reference evidence="1 2" key="1">
    <citation type="journal article" date="2022" name="DNA Res.">
        <title>Chromosomal-level genome assembly of the orchid tree Bauhinia variegata (Leguminosae; Cercidoideae) supports the allotetraploid origin hypothesis of Bauhinia.</title>
        <authorList>
            <person name="Zhong Y."/>
            <person name="Chen Y."/>
            <person name="Zheng D."/>
            <person name="Pang J."/>
            <person name="Liu Y."/>
            <person name="Luo S."/>
            <person name="Meng S."/>
            <person name="Qian L."/>
            <person name="Wei D."/>
            <person name="Dai S."/>
            <person name="Zhou R."/>
        </authorList>
    </citation>
    <scope>NUCLEOTIDE SEQUENCE [LARGE SCALE GENOMIC DNA]</scope>
    <source>
        <strain evidence="1">BV-YZ2020</strain>
    </source>
</reference>
<dbReference type="Proteomes" id="UP000828941">
    <property type="component" value="Chromosome 3"/>
</dbReference>
<evidence type="ECO:0000313" key="2">
    <source>
        <dbReference type="Proteomes" id="UP000828941"/>
    </source>
</evidence>
<keyword evidence="2" id="KW-1185">Reference proteome</keyword>
<protein>
    <submittedName>
        <fullName evidence="1">Uncharacterized protein</fullName>
    </submittedName>
</protein>
<sequence>MPNGSLENWLHNEEQPDSGDLNLNLRQRLNVAIDIAQALDYLHSGCMEIIVHCDIKPSNIFLDDDMVAHLGDFGLARLLDEDKGNGNREQATSSSVKGTIGYIPPEYGMSDTVSAEGDIYNYGILLLEMIIGKKPTDNMFSENLSLHNMCKMALSERLLEQIDPLLQVQSNNTIREALVSFARIGVACSSEIPSERMGIKDVIMELLAINRRLSFLQGIKVVTQN</sequence>
<organism evidence="1 2">
    <name type="scientific">Bauhinia variegata</name>
    <name type="common">Purple orchid tree</name>
    <name type="synonym">Phanera variegata</name>
    <dbReference type="NCBI Taxonomy" id="167791"/>
    <lineage>
        <taxon>Eukaryota</taxon>
        <taxon>Viridiplantae</taxon>
        <taxon>Streptophyta</taxon>
        <taxon>Embryophyta</taxon>
        <taxon>Tracheophyta</taxon>
        <taxon>Spermatophyta</taxon>
        <taxon>Magnoliopsida</taxon>
        <taxon>eudicotyledons</taxon>
        <taxon>Gunneridae</taxon>
        <taxon>Pentapetalae</taxon>
        <taxon>rosids</taxon>
        <taxon>fabids</taxon>
        <taxon>Fabales</taxon>
        <taxon>Fabaceae</taxon>
        <taxon>Cercidoideae</taxon>
        <taxon>Cercideae</taxon>
        <taxon>Bauhiniinae</taxon>
        <taxon>Bauhinia</taxon>
    </lineage>
</organism>
<name>A0ACB9PWU4_BAUVA</name>
<dbReference type="EMBL" id="CM039428">
    <property type="protein sequence ID" value="KAI4351080.1"/>
    <property type="molecule type" value="Genomic_DNA"/>
</dbReference>
<comment type="caution">
    <text evidence="1">The sequence shown here is derived from an EMBL/GenBank/DDBJ whole genome shotgun (WGS) entry which is preliminary data.</text>
</comment>
<proteinExistence type="predicted"/>
<gene>
    <name evidence="1" type="ORF">L6164_005465</name>
</gene>
<accession>A0ACB9PWU4</accession>
<evidence type="ECO:0000313" key="1">
    <source>
        <dbReference type="EMBL" id="KAI4351080.1"/>
    </source>
</evidence>